<dbReference type="OMA" id="MPHKERF"/>
<dbReference type="GeneID" id="63690352"/>
<dbReference type="SUPFAM" id="SSF47095">
    <property type="entry name" value="HMG-box"/>
    <property type="match status" value="1"/>
</dbReference>
<protein>
    <recommendedName>
        <fullName evidence="2">HMG box domain-containing protein</fullName>
    </recommendedName>
</protein>
<gene>
    <name evidence="3" type="ORF">DACRYDRAFT_54873</name>
</gene>
<organism evidence="3 4">
    <name type="scientific">Dacryopinax primogenitus (strain DJM 731)</name>
    <name type="common">Brown rot fungus</name>
    <dbReference type="NCBI Taxonomy" id="1858805"/>
    <lineage>
        <taxon>Eukaryota</taxon>
        <taxon>Fungi</taxon>
        <taxon>Dikarya</taxon>
        <taxon>Basidiomycota</taxon>
        <taxon>Agaricomycotina</taxon>
        <taxon>Dacrymycetes</taxon>
        <taxon>Dacrymycetales</taxon>
        <taxon>Dacrymycetaceae</taxon>
        <taxon>Dacryopinax</taxon>
    </lineage>
</organism>
<dbReference type="EMBL" id="JH795868">
    <property type="protein sequence ID" value="EJU00075.1"/>
    <property type="molecule type" value="Genomic_DNA"/>
</dbReference>
<dbReference type="RefSeq" id="XP_040626972.1">
    <property type="nucleotide sequence ID" value="XM_040775290.1"/>
</dbReference>
<dbReference type="InterPro" id="IPR036910">
    <property type="entry name" value="HMG_box_dom_sf"/>
</dbReference>
<name>M5FWL2_DACPD</name>
<evidence type="ECO:0000313" key="3">
    <source>
        <dbReference type="EMBL" id="EJU00075.1"/>
    </source>
</evidence>
<evidence type="ECO:0000259" key="2">
    <source>
        <dbReference type="PROSITE" id="PS50118"/>
    </source>
</evidence>
<evidence type="ECO:0000256" key="1">
    <source>
        <dbReference type="PROSITE-ProRule" id="PRU00267"/>
    </source>
</evidence>
<dbReference type="PROSITE" id="PS50118">
    <property type="entry name" value="HMG_BOX_2"/>
    <property type="match status" value="1"/>
</dbReference>
<dbReference type="GO" id="GO:0005634">
    <property type="term" value="C:nucleus"/>
    <property type="evidence" value="ECO:0007669"/>
    <property type="project" value="UniProtKB-UniRule"/>
</dbReference>
<feature type="non-terminal residue" evidence="3">
    <location>
        <position position="1"/>
    </location>
</feature>
<dbReference type="Gene3D" id="1.10.30.10">
    <property type="entry name" value="High mobility group box domain"/>
    <property type="match status" value="1"/>
</dbReference>
<feature type="domain" description="HMG box" evidence="2">
    <location>
        <begin position="5"/>
        <end position="53"/>
    </location>
</feature>
<accession>M5FWL2</accession>
<feature type="DNA-binding region" description="HMG box" evidence="1">
    <location>
        <begin position="5"/>
        <end position="53"/>
    </location>
</feature>
<evidence type="ECO:0000313" key="4">
    <source>
        <dbReference type="Proteomes" id="UP000030653"/>
    </source>
</evidence>
<keyword evidence="1" id="KW-0238">DNA-binding</keyword>
<dbReference type="InterPro" id="IPR009071">
    <property type="entry name" value="HMG_box_dom"/>
</dbReference>
<dbReference type="HOGENOM" id="CLU_192412_1_0_1"/>
<dbReference type="InterPro" id="IPR056775">
    <property type="entry name" value="YABBY_C"/>
</dbReference>
<dbReference type="Pfam" id="PF04690">
    <property type="entry name" value="YABBY"/>
    <property type="match status" value="1"/>
</dbReference>
<dbReference type="OrthoDB" id="667577at2759"/>
<keyword evidence="4" id="KW-1185">Reference proteome</keyword>
<dbReference type="AlphaFoldDB" id="M5FWL2"/>
<sequence length="53" mass="5935">AAGGAKKKSSPYNVFMKNELAKLKEKNPDMPHKERFKMAASAWATSKENPKNK</sequence>
<dbReference type="CDD" id="cd00084">
    <property type="entry name" value="HMG-box_SF"/>
    <property type="match status" value="1"/>
</dbReference>
<proteinExistence type="predicted"/>
<keyword evidence="1" id="KW-0539">Nucleus</keyword>
<dbReference type="Proteomes" id="UP000030653">
    <property type="component" value="Unassembled WGS sequence"/>
</dbReference>
<dbReference type="GO" id="GO:0003677">
    <property type="term" value="F:DNA binding"/>
    <property type="evidence" value="ECO:0007669"/>
    <property type="project" value="UniProtKB-UniRule"/>
</dbReference>
<reference evidence="3 4" key="1">
    <citation type="journal article" date="2012" name="Science">
        <title>The Paleozoic origin of enzymatic lignin decomposition reconstructed from 31 fungal genomes.</title>
        <authorList>
            <person name="Floudas D."/>
            <person name="Binder M."/>
            <person name="Riley R."/>
            <person name="Barry K."/>
            <person name="Blanchette R.A."/>
            <person name="Henrissat B."/>
            <person name="Martinez A.T."/>
            <person name="Otillar R."/>
            <person name="Spatafora J.W."/>
            <person name="Yadav J.S."/>
            <person name="Aerts A."/>
            <person name="Benoit I."/>
            <person name="Boyd A."/>
            <person name="Carlson A."/>
            <person name="Copeland A."/>
            <person name="Coutinho P.M."/>
            <person name="de Vries R.P."/>
            <person name="Ferreira P."/>
            <person name="Findley K."/>
            <person name="Foster B."/>
            <person name="Gaskell J."/>
            <person name="Glotzer D."/>
            <person name="Gorecki P."/>
            <person name="Heitman J."/>
            <person name="Hesse C."/>
            <person name="Hori C."/>
            <person name="Igarashi K."/>
            <person name="Jurgens J.A."/>
            <person name="Kallen N."/>
            <person name="Kersten P."/>
            <person name="Kohler A."/>
            <person name="Kuees U."/>
            <person name="Kumar T.K.A."/>
            <person name="Kuo A."/>
            <person name="LaButti K."/>
            <person name="Larrondo L.F."/>
            <person name="Lindquist E."/>
            <person name="Ling A."/>
            <person name="Lombard V."/>
            <person name="Lucas S."/>
            <person name="Lundell T."/>
            <person name="Martin R."/>
            <person name="McLaughlin D.J."/>
            <person name="Morgenstern I."/>
            <person name="Morin E."/>
            <person name="Murat C."/>
            <person name="Nagy L.G."/>
            <person name="Nolan M."/>
            <person name="Ohm R.A."/>
            <person name="Patyshakuliyeva A."/>
            <person name="Rokas A."/>
            <person name="Ruiz-Duenas F.J."/>
            <person name="Sabat G."/>
            <person name="Salamov A."/>
            <person name="Samejima M."/>
            <person name="Schmutz J."/>
            <person name="Slot J.C."/>
            <person name="St John F."/>
            <person name="Stenlid J."/>
            <person name="Sun H."/>
            <person name="Sun S."/>
            <person name="Syed K."/>
            <person name="Tsang A."/>
            <person name="Wiebenga A."/>
            <person name="Young D."/>
            <person name="Pisabarro A."/>
            <person name="Eastwood D.C."/>
            <person name="Martin F."/>
            <person name="Cullen D."/>
            <person name="Grigoriev I.V."/>
            <person name="Hibbett D.S."/>
        </authorList>
    </citation>
    <scope>NUCLEOTIDE SEQUENCE [LARGE SCALE GENOMIC DNA]</scope>
    <source>
        <strain evidence="3 4">DJM-731 SS1</strain>
    </source>
</reference>